<evidence type="ECO:0000259" key="18">
    <source>
        <dbReference type="PROSITE" id="PS50862"/>
    </source>
</evidence>
<keyword evidence="7" id="KW-0547">Nucleotide-binding</keyword>
<dbReference type="GO" id="GO:0004828">
    <property type="term" value="F:serine-tRNA ligase activity"/>
    <property type="evidence" value="ECO:0007669"/>
    <property type="project" value="UniProtKB-UniRule"/>
</dbReference>
<dbReference type="PROSITE" id="PS50862">
    <property type="entry name" value="AA_TRNA_LIGASE_II"/>
    <property type="match status" value="1"/>
</dbReference>
<dbReference type="InterPro" id="IPR002314">
    <property type="entry name" value="aa-tRNA-synt_IIb"/>
</dbReference>
<feature type="binding site" evidence="15">
    <location>
        <position position="287"/>
    </location>
    <ligand>
        <name>L-serine</name>
        <dbReference type="ChEBI" id="CHEBI:33384"/>
    </ligand>
</feature>
<gene>
    <name evidence="19" type="primary">serS</name>
    <name evidence="19" type="ORF">QLS71_008050</name>
</gene>
<dbReference type="InterPro" id="IPR015866">
    <property type="entry name" value="Ser-tRNA-synth_1_N"/>
</dbReference>
<feature type="binding site" evidence="16">
    <location>
        <begin position="351"/>
        <end position="354"/>
    </location>
    <ligand>
        <name>ATP</name>
        <dbReference type="ChEBI" id="CHEBI:30616"/>
    </ligand>
</feature>
<dbReference type="EMBL" id="CP155618">
    <property type="protein sequence ID" value="XBL15957.1"/>
    <property type="molecule type" value="Genomic_DNA"/>
</dbReference>
<evidence type="ECO:0000256" key="9">
    <source>
        <dbReference type="ARBA" id="ARBA00022917"/>
    </source>
</evidence>
<evidence type="ECO:0000256" key="14">
    <source>
        <dbReference type="NCBIfam" id="TIGR00414"/>
    </source>
</evidence>
<dbReference type="PANTHER" id="PTHR43697:SF1">
    <property type="entry name" value="SERINE--TRNA LIGASE"/>
    <property type="match status" value="1"/>
</dbReference>
<dbReference type="AlphaFoldDB" id="A0AAU7EIG7"/>
<comment type="catalytic activity">
    <reaction evidence="12">
        <text>tRNA(Sec) + L-serine + ATP = L-seryl-tRNA(Sec) + AMP + diphosphate + H(+)</text>
        <dbReference type="Rhea" id="RHEA:42580"/>
        <dbReference type="Rhea" id="RHEA-COMP:9742"/>
        <dbReference type="Rhea" id="RHEA-COMP:10128"/>
        <dbReference type="ChEBI" id="CHEBI:15378"/>
        <dbReference type="ChEBI" id="CHEBI:30616"/>
        <dbReference type="ChEBI" id="CHEBI:33019"/>
        <dbReference type="ChEBI" id="CHEBI:33384"/>
        <dbReference type="ChEBI" id="CHEBI:78442"/>
        <dbReference type="ChEBI" id="CHEBI:78533"/>
        <dbReference type="ChEBI" id="CHEBI:456215"/>
        <dbReference type="EC" id="6.1.1.11"/>
    </reaction>
</comment>
<evidence type="ECO:0000256" key="13">
    <source>
        <dbReference type="ARBA" id="ARBA00048823"/>
    </source>
</evidence>
<dbReference type="RefSeq" id="WP_308993711.1">
    <property type="nucleotide sequence ID" value="NZ_CP155618.1"/>
</dbReference>
<dbReference type="Pfam" id="PF02403">
    <property type="entry name" value="Seryl_tRNA_N"/>
    <property type="match status" value="1"/>
</dbReference>
<protein>
    <recommendedName>
        <fullName evidence="11 14">Serine--tRNA ligase</fullName>
        <ecNumber evidence="4 14">6.1.1.11</ecNumber>
    </recommendedName>
</protein>
<evidence type="ECO:0000256" key="15">
    <source>
        <dbReference type="PIRSR" id="PIRSR001529-1"/>
    </source>
</evidence>
<evidence type="ECO:0000256" key="2">
    <source>
        <dbReference type="ARBA" id="ARBA00005045"/>
    </source>
</evidence>
<evidence type="ECO:0000256" key="8">
    <source>
        <dbReference type="ARBA" id="ARBA00022840"/>
    </source>
</evidence>
<feature type="binding site" evidence="16">
    <location>
        <begin position="264"/>
        <end position="266"/>
    </location>
    <ligand>
        <name>ATP</name>
        <dbReference type="ChEBI" id="CHEBI:30616"/>
    </ligand>
</feature>
<dbReference type="InterPro" id="IPR002317">
    <property type="entry name" value="Ser-tRNA-ligase_type_1"/>
</dbReference>
<comment type="pathway">
    <text evidence="2">Aminoacyl-tRNA biosynthesis; selenocysteinyl-tRNA(Sec) biosynthesis; L-seryl-tRNA(Sec) from L-serine and tRNA(Sec): step 1/1.</text>
</comment>
<keyword evidence="8 16" id="KW-0067">ATP-binding</keyword>
<evidence type="ECO:0000256" key="11">
    <source>
        <dbReference type="ARBA" id="ARBA00039158"/>
    </source>
</evidence>
<evidence type="ECO:0000313" key="20">
    <source>
        <dbReference type="Proteomes" id="UP001224325"/>
    </source>
</evidence>
<keyword evidence="20" id="KW-1185">Reference proteome</keyword>
<comment type="catalytic activity">
    <reaction evidence="13">
        <text>tRNA(Ser) + L-serine + ATP = L-seryl-tRNA(Ser) + AMP + diphosphate + H(+)</text>
        <dbReference type="Rhea" id="RHEA:12292"/>
        <dbReference type="Rhea" id="RHEA-COMP:9669"/>
        <dbReference type="Rhea" id="RHEA-COMP:9703"/>
        <dbReference type="ChEBI" id="CHEBI:15378"/>
        <dbReference type="ChEBI" id="CHEBI:30616"/>
        <dbReference type="ChEBI" id="CHEBI:33019"/>
        <dbReference type="ChEBI" id="CHEBI:33384"/>
        <dbReference type="ChEBI" id="CHEBI:78442"/>
        <dbReference type="ChEBI" id="CHEBI:78533"/>
        <dbReference type="ChEBI" id="CHEBI:456215"/>
        <dbReference type="EC" id="6.1.1.11"/>
    </reaction>
</comment>
<dbReference type="InterPro" id="IPR042103">
    <property type="entry name" value="SerRS_1_N_sf"/>
</dbReference>
<dbReference type="GO" id="GO:0005524">
    <property type="term" value="F:ATP binding"/>
    <property type="evidence" value="ECO:0007669"/>
    <property type="project" value="UniProtKB-KW"/>
</dbReference>
<dbReference type="KEGG" id="mlil:QLS71_008050"/>
<dbReference type="SUPFAM" id="SSF46589">
    <property type="entry name" value="tRNA-binding arm"/>
    <property type="match status" value="1"/>
</dbReference>
<reference evidence="19" key="1">
    <citation type="submission" date="2024-04" db="EMBL/GenBank/DDBJ databases">
        <title>Mariniflexile litorale, isolated from the shallow sediments of the Sea of Japan.</title>
        <authorList>
            <person name="Romanenko L."/>
            <person name="Isaeva M."/>
        </authorList>
    </citation>
    <scope>NUCLEOTIDE SEQUENCE [LARGE SCALE GENOMIC DNA]</scope>
    <source>
        <strain evidence="19">KMM 9835</strain>
    </source>
</reference>
<evidence type="ECO:0000256" key="4">
    <source>
        <dbReference type="ARBA" id="ARBA00012840"/>
    </source>
</evidence>
<keyword evidence="6 19" id="KW-0436">Ligase</keyword>
<dbReference type="SUPFAM" id="SSF55681">
    <property type="entry name" value="Class II aaRS and biotin synthetases"/>
    <property type="match status" value="1"/>
</dbReference>
<evidence type="ECO:0000256" key="16">
    <source>
        <dbReference type="PIRSR" id="PIRSR001529-2"/>
    </source>
</evidence>
<evidence type="ECO:0000313" key="19">
    <source>
        <dbReference type="EMBL" id="XBL15957.1"/>
    </source>
</evidence>
<comment type="similarity">
    <text evidence="3">Belongs to the class-II aminoacyl-tRNA synthetase family. Type-1 seryl-tRNA synthetase subfamily.</text>
</comment>
<evidence type="ECO:0000256" key="5">
    <source>
        <dbReference type="ARBA" id="ARBA00022490"/>
    </source>
</evidence>
<dbReference type="GO" id="GO:0006434">
    <property type="term" value="P:seryl-tRNA aminoacylation"/>
    <property type="evidence" value="ECO:0007669"/>
    <property type="project" value="UniProtKB-UniRule"/>
</dbReference>
<organism evidence="19 20">
    <name type="scientific">Mariniflexile litorale</name>
    <dbReference type="NCBI Taxonomy" id="3045158"/>
    <lineage>
        <taxon>Bacteria</taxon>
        <taxon>Pseudomonadati</taxon>
        <taxon>Bacteroidota</taxon>
        <taxon>Flavobacteriia</taxon>
        <taxon>Flavobacteriales</taxon>
        <taxon>Flavobacteriaceae</taxon>
        <taxon>Mariniflexile</taxon>
    </lineage>
</organism>
<dbReference type="Gene3D" id="1.10.287.40">
    <property type="entry name" value="Serine-tRNA synthetase, tRNA binding domain"/>
    <property type="match status" value="1"/>
</dbReference>
<dbReference type="GO" id="GO:0005737">
    <property type="term" value="C:cytoplasm"/>
    <property type="evidence" value="ECO:0007669"/>
    <property type="project" value="UniProtKB-SubCell"/>
</dbReference>
<dbReference type="InterPro" id="IPR045864">
    <property type="entry name" value="aa-tRNA-synth_II/BPL/LPL"/>
</dbReference>
<comment type="subcellular location">
    <subcellularLocation>
        <location evidence="1">Cytoplasm</location>
    </subcellularLocation>
</comment>
<evidence type="ECO:0000256" key="12">
    <source>
        <dbReference type="ARBA" id="ARBA00047929"/>
    </source>
</evidence>
<dbReference type="EC" id="6.1.1.11" evidence="4 14"/>
<evidence type="ECO:0000256" key="10">
    <source>
        <dbReference type="ARBA" id="ARBA00023146"/>
    </source>
</evidence>
<keyword evidence="10" id="KW-0030">Aminoacyl-tRNA synthetase</keyword>
<accession>A0AAU7EIG7</accession>
<feature type="domain" description="Aminoacyl-transfer RNA synthetases class-II family profile" evidence="18">
    <location>
        <begin position="142"/>
        <end position="410"/>
    </location>
</feature>
<proteinExistence type="inferred from homology"/>
<keyword evidence="9" id="KW-0648">Protein biosynthesis</keyword>
<name>A0AAU7EIG7_9FLAO</name>
<feature type="binding site" evidence="15">
    <location>
        <position position="233"/>
    </location>
    <ligand>
        <name>L-serine</name>
        <dbReference type="ChEBI" id="CHEBI:33384"/>
    </ligand>
</feature>
<dbReference type="InterPro" id="IPR010978">
    <property type="entry name" value="tRNA-bd_arm"/>
</dbReference>
<sequence>MLQVPFIRENKDLVIARLAKRNMDATQMIDDVISFDEERRRIQTELDNILAESNTLSKEIGNLYKSGETQKANLLKEKTSQLKELSKELNETLNNKVEALNQLLYKIPNVPNEIVPAGNSETDNLEVYKEGDIPVLHEGALPHWELAKKYDIIDFELGNKIAGAGFPVYKGKGARLQRALIAYFLDKNTAAGYTEYQLPHLVNEASGFGTGQLPDKEGQMYHVTEDNLYLIPTAEVPGTNIFRDVVLNESELPIGITGYTPCFRREAGSYGAHVRGLNRLHQFDKVEILRVEHPSKSYEALDGMVAHVKTILQELKLPYRILRLCGGDLGFTSALTYDFEVFSTAQDRWLEISSVSNFETFQANRLKLRFKNSEGKNELAHTLNGSSLALPRVLAGILENYQTKDGIVIPEVLQAYTGFKIID</sequence>
<dbReference type="Proteomes" id="UP001224325">
    <property type="component" value="Chromosome"/>
</dbReference>
<evidence type="ECO:0000256" key="6">
    <source>
        <dbReference type="ARBA" id="ARBA00022598"/>
    </source>
</evidence>
<feature type="binding site" evidence="15">
    <location>
        <position position="264"/>
    </location>
    <ligand>
        <name>L-serine</name>
        <dbReference type="ChEBI" id="CHEBI:33384"/>
    </ligand>
</feature>
<dbReference type="Pfam" id="PF00587">
    <property type="entry name" value="tRNA-synt_2b"/>
    <property type="match status" value="1"/>
</dbReference>
<keyword evidence="5" id="KW-0963">Cytoplasm</keyword>
<dbReference type="PANTHER" id="PTHR43697">
    <property type="entry name" value="SERYL-TRNA SYNTHETASE"/>
    <property type="match status" value="1"/>
</dbReference>
<feature type="coiled-coil region" evidence="17">
    <location>
        <begin position="39"/>
        <end position="103"/>
    </location>
</feature>
<dbReference type="PRINTS" id="PR00981">
    <property type="entry name" value="TRNASYNTHSER"/>
</dbReference>
<dbReference type="Gene3D" id="3.30.930.10">
    <property type="entry name" value="Bira Bifunctional Protein, Domain 2"/>
    <property type="match status" value="1"/>
</dbReference>
<evidence type="ECO:0000256" key="3">
    <source>
        <dbReference type="ARBA" id="ARBA00010728"/>
    </source>
</evidence>
<evidence type="ECO:0000256" key="1">
    <source>
        <dbReference type="ARBA" id="ARBA00004496"/>
    </source>
</evidence>
<dbReference type="NCBIfam" id="TIGR00414">
    <property type="entry name" value="serS"/>
    <property type="match status" value="1"/>
</dbReference>
<evidence type="ECO:0000256" key="17">
    <source>
        <dbReference type="SAM" id="Coils"/>
    </source>
</evidence>
<evidence type="ECO:0000256" key="7">
    <source>
        <dbReference type="ARBA" id="ARBA00022741"/>
    </source>
</evidence>
<dbReference type="InterPro" id="IPR006195">
    <property type="entry name" value="aa-tRNA-synth_II"/>
</dbReference>
<keyword evidence="17" id="KW-0175">Coiled coil</keyword>
<dbReference type="PIRSF" id="PIRSF001529">
    <property type="entry name" value="Ser-tRNA-synth_IIa"/>
    <property type="match status" value="1"/>
</dbReference>
<feature type="binding site" evidence="15">
    <location>
        <position position="384"/>
    </location>
    <ligand>
        <name>L-serine</name>
        <dbReference type="ChEBI" id="CHEBI:33384"/>
    </ligand>
</feature>